<evidence type="ECO:0000256" key="7">
    <source>
        <dbReference type="SAM" id="MobiDB-lite"/>
    </source>
</evidence>
<keyword evidence="13" id="KW-1185">Reference proteome</keyword>
<gene>
    <name evidence="12" type="ORF">BC938DRAFT_480942</name>
</gene>
<feature type="signal peptide" evidence="9">
    <location>
        <begin position="1"/>
        <end position="24"/>
    </location>
</feature>
<feature type="region of interest" description="Disordered" evidence="7">
    <location>
        <begin position="384"/>
        <end position="405"/>
    </location>
</feature>
<proteinExistence type="predicted"/>
<dbReference type="InterPro" id="IPR005018">
    <property type="entry name" value="DOMON_domain"/>
</dbReference>
<protein>
    <recommendedName>
        <fullName evidence="14">Cytochrome b561 domain-containing protein</fullName>
    </recommendedName>
</protein>
<sequence>MSCTYLYLLLSFFFLALCTNGTLTGDQYNTEYFTCSVTLNDVDQTATITLSGTSSIGWISVGTGTKMLGSDMIVVWPRSDRVNVVYSRRLGTGHTLPSLISNQSAVAQTNPSTPAIQNNVLSVTFTRPLVLPESTLSAGPNNLIWAYDNVAVGSDSASAPFSRHSKIGIFSLDLSKPTTAPITNRSTAAGPASAVLAPAGPVAEGPVVTMLSTHDVAIITHAVFMFAAWGICVPLGVYIARFGRNIKSWVNTHQKIQTYGAGGLTFAGFWLGFVQSGTEHFKTPHQIIGLTLSIALYAQLFLGWLIHHLYNPERTRRPARNYGHMILGFSVLIMSCAQIPLGLQDYGLPDAWNKAYYVWLGVLVLLFVALSVWKIVGERKAAHKMQPNGSDNSLVNRTESETTEV</sequence>
<reference evidence="12 13" key="1">
    <citation type="journal article" date="2018" name="New Phytol.">
        <title>Phylogenomics of Endogonaceae and evolution of mycorrhizas within Mucoromycota.</title>
        <authorList>
            <person name="Chang Y."/>
            <person name="Desiro A."/>
            <person name="Na H."/>
            <person name="Sandor L."/>
            <person name="Lipzen A."/>
            <person name="Clum A."/>
            <person name="Barry K."/>
            <person name="Grigoriev I.V."/>
            <person name="Martin F.M."/>
            <person name="Stajich J.E."/>
            <person name="Smith M.E."/>
            <person name="Bonito G."/>
            <person name="Spatafora J.W."/>
        </authorList>
    </citation>
    <scope>NUCLEOTIDE SEQUENCE [LARGE SCALE GENOMIC DNA]</scope>
    <source>
        <strain evidence="12 13">AD002</strain>
    </source>
</reference>
<evidence type="ECO:0000256" key="1">
    <source>
        <dbReference type="ARBA" id="ARBA00004370"/>
    </source>
</evidence>
<evidence type="ECO:0008006" key="14">
    <source>
        <dbReference type="Google" id="ProtNLM"/>
    </source>
</evidence>
<evidence type="ECO:0000256" key="9">
    <source>
        <dbReference type="SAM" id="SignalP"/>
    </source>
</evidence>
<dbReference type="CDD" id="cd09630">
    <property type="entry name" value="CDH_like_cytochrome"/>
    <property type="match status" value="1"/>
</dbReference>
<feature type="transmembrane region" description="Helical" evidence="8">
    <location>
        <begin position="258"/>
        <end position="275"/>
    </location>
</feature>
<feature type="compositionally biased region" description="Polar residues" evidence="7">
    <location>
        <begin position="387"/>
        <end position="397"/>
    </location>
</feature>
<evidence type="ECO:0000256" key="4">
    <source>
        <dbReference type="ARBA" id="ARBA00022982"/>
    </source>
</evidence>
<comment type="subcellular location">
    <subcellularLocation>
        <location evidence="1">Membrane</location>
    </subcellularLocation>
</comment>
<evidence type="ECO:0000259" key="10">
    <source>
        <dbReference type="PROSITE" id="PS50836"/>
    </source>
</evidence>
<dbReference type="SUPFAM" id="SSF49344">
    <property type="entry name" value="CBD9-like"/>
    <property type="match status" value="1"/>
</dbReference>
<evidence type="ECO:0000256" key="2">
    <source>
        <dbReference type="ARBA" id="ARBA00022448"/>
    </source>
</evidence>
<dbReference type="PANTHER" id="PTHR47797:SF3">
    <property type="entry name" value="CYTOCHROME B561 DOMAIN-CONTAINING PROTEIN"/>
    <property type="match status" value="1"/>
</dbReference>
<dbReference type="AlphaFoldDB" id="A0A433QH73"/>
<dbReference type="SMART" id="SM00664">
    <property type="entry name" value="DoH"/>
    <property type="match status" value="1"/>
</dbReference>
<dbReference type="Pfam" id="PF16010">
    <property type="entry name" value="CDH-cyt"/>
    <property type="match status" value="1"/>
</dbReference>
<evidence type="ECO:0000256" key="8">
    <source>
        <dbReference type="SAM" id="Phobius"/>
    </source>
</evidence>
<comment type="caution">
    <text evidence="12">The sequence shown here is derived from an EMBL/GenBank/DDBJ whole genome shotgun (WGS) entry which is preliminary data.</text>
</comment>
<dbReference type="InterPro" id="IPR006593">
    <property type="entry name" value="Cyt_b561/ferric_Rdtase_TM"/>
</dbReference>
<feature type="chain" id="PRO_5019285165" description="Cytochrome b561 domain-containing protein" evidence="9">
    <location>
        <begin position="25"/>
        <end position="405"/>
    </location>
</feature>
<evidence type="ECO:0000256" key="5">
    <source>
        <dbReference type="ARBA" id="ARBA00022989"/>
    </source>
</evidence>
<feature type="transmembrane region" description="Helical" evidence="8">
    <location>
        <begin position="355"/>
        <end position="376"/>
    </location>
</feature>
<dbReference type="EMBL" id="RBNJ01005481">
    <property type="protein sequence ID" value="RUS29188.1"/>
    <property type="molecule type" value="Genomic_DNA"/>
</dbReference>
<feature type="transmembrane region" description="Helical" evidence="8">
    <location>
        <begin position="216"/>
        <end position="237"/>
    </location>
</feature>
<keyword evidence="6 8" id="KW-0472">Membrane</keyword>
<evidence type="ECO:0000259" key="11">
    <source>
        <dbReference type="PROSITE" id="PS50939"/>
    </source>
</evidence>
<dbReference type="Gene3D" id="1.20.120.1770">
    <property type="match status" value="1"/>
</dbReference>
<keyword evidence="2" id="KW-0813">Transport</keyword>
<dbReference type="InterPro" id="IPR015920">
    <property type="entry name" value="Cellobiose_DH-like_cyt"/>
</dbReference>
<evidence type="ECO:0000256" key="3">
    <source>
        <dbReference type="ARBA" id="ARBA00022692"/>
    </source>
</evidence>
<dbReference type="Gene3D" id="2.60.40.1210">
    <property type="entry name" value="Cellobiose dehydrogenase, cytochrome domain"/>
    <property type="match status" value="1"/>
</dbReference>
<dbReference type="Proteomes" id="UP000274822">
    <property type="component" value="Unassembled WGS sequence"/>
</dbReference>
<evidence type="ECO:0000313" key="13">
    <source>
        <dbReference type="Proteomes" id="UP000274822"/>
    </source>
</evidence>
<name>A0A433QH73_9FUNG</name>
<keyword evidence="5 8" id="KW-1133">Transmembrane helix</keyword>
<dbReference type="PROSITE" id="PS50836">
    <property type="entry name" value="DOMON"/>
    <property type="match status" value="1"/>
</dbReference>
<feature type="transmembrane region" description="Helical" evidence="8">
    <location>
        <begin position="322"/>
        <end position="343"/>
    </location>
</feature>
<evidence type="ECO:0000256" key="6">
    <source>
        <dbReference type="ARBA" id="ARBA00023136"/>
    </source>
</evidence>
<feature type="domain" description="Cytochrome b561" evidence="11">
    <location>
        <begin position="183"/>
        <end position="379"/>
    </location>
</feature>
<keyword evidence="3 8" id="KW-0812">Transmembrane</keyword>
<keyword evidence="9" id="KW-0732">Signal</keyword>
<dbReference type="CDD" id="cd08760">
    <property type="entry name" value="Cyt_b561_FRRS1_like"/>
    <property type="match status" value="1"/>
</dbReference>
<dbReference type="PANTHER" id="PTHR47797">
    <property type="entry name" value="DEHYDROGENASE, PUTATIVE (AFU_ORTHOLOGUE AFUA_8G05805)-RELATED"/>
    <property type="match status" value="1"/>
</dbReference>
<dbReference type="Pfam" id="PF03188">
    <property type="entry name" value="Cytochrom_B561"/>
    <property type="match status" value="1"/>
</dbReference>
<dbReference type="GO" id="GO:0016020">
    <property type="term" value="C:membrane"/>
    <property type="evidence" value="ECO:0007669"/>
    <property type="project" value="UniProtKB-SubCell"/>
</dbReference>
<dbReference type="SMART" id="SM00665">
    <property type="entry name" value="B561"/>
    <property type="match status" value="1"/>
</dbReference>
<feature type="transmembrane region" description="Helical" evidence="8">
    <location>
        <begin position="287"/>
        <end position="310"/>
    </location>
</feature>
<feature type="domain" description="DOMON" evidence="10">
    <location>
        <begin position="31"/>
        <end position="148"/>
    </location>
</feature>
<accession>A0A433QH73</accession>
<keyword evidence="4" id="KW-0249">Electron transport</keyword>
<evidence type="ECO:0000313" key="12">
    <source>
        <dbReference type="EMBL" id="RUS29188.1"/>
    </source>
</evidence>
<dbReference type="PROSITE" id="PS50939">
    <property type="entry name" value="CYTOCHROME_B561"/>
    <property type="match status" value="1"/>
</dbReference>
<organism evidence="12 13">
    <name type="scientific">Jimgerdemannia flammicorona</name>
    <dbReference type="NCBI Taxonomy" id="994334"/>
    <lineage>
        <taxon>Eukaryota</taxon>
        <taxon>Fungi</taxon>
        <taxon>Fungi incertae sedis</taxon>
        <taxon>Mucoromycota</taxon>
        <taxon>Mucoromycotina</taxon>
        <taxon>Endogonomycetes</taxon>
        <taxon>Endogonales</taxon>
        <taxon>Endogonaceae</taxon>
        <taxon>Jimgerdemannia</taxon>
    </lineage>
</organism>